<evidence type="ECO:0000256" key="4">
    <source>
        <dbReference type="ARBA" id="ARBA00023139"/>
    </source>
</evidence>
<keyword evidence="5" id="KW-0449">Lipoprotein</keyword>
<evidence type="ECO:0000313" key="9">
    <source>
        <dbReference type="Proteomes" id="UP000321548"/>
    </source>
</evidence>
<evidence type="ECO:0000256" key="6">
    <source>
        <dbReference type="SAM" id="SignalP"/>
    </source>
</evidence>
<dbReference type="EMBL" id="VDUY01000005">
    <property type="protein sequence ID" value="TXL64704.1"/>
    <property type="molecule type" value="Genomic_DNA"/>
</dbReference>
<dbReference type="AlphaFoldDB" id="A0A5C8NU62"/>
<keyword evidence="3" id="KW-0472">Membrane</keyword>
<evidence type="ECO:0000259" key="7">
    <source>
        <dbReference type="Pfam" id="PF05433"/>
    </source>
</evidence>
<dbReference type="PANTHER" id="PTHR35603">
    <property type="match status" value="1"/>
</dbReference>
<evidence type="ECO:0000256" key="1">
    <source>
        <dbReference type="ARBA" id="ARBA00004459"/>
    </source>
</evidence>
<proteinExistence type="predicted"/>
<evidence type="ECO:0000256" key="5">
    <source>
        <dbReference type="ARBA" id="ARBA00023288"/>
    </source>
</evidence>
<dbReference type="GO" id="GO:0009279">
    <property type="term" value="C:cell outer membrane"/>
    <property type="evidence" value="ECO:0007669"/>
    <property type="project" value="UniProtKB-SubCell"/>
</dbReference>
<dbReference type="InterPro" id="IPR008816">
    <property type="entry name" value="Gly_zipper_2TM_dom"/>
</dbReference>
<dbReference type="OrthoDB" id="5298161at2"/>
<accession>A0A5C8NU62</accession>
<organism evidence="8 9">
    <name type="scientific">Zeimonas arvi</name>
    <dbReference type="NCBI Taxonomy" id="2498847"/>
    <lineage>
        <taxon>Bacteria</taxon>
        <taxon>Pseudomonadati</taxon>
        <taxon>Pseudomonadota</taxon>
        <taxon>Betaproteobacteria</taxon>
        <taxon>Burkholderiales</taxon>
        <taxon>Burkholderiaceae</taxon>
        <taxon>Zeimonas</taxon>
    </lineage>
</organism>
<evidence type="ECO:0000256" key="2">
    <source>
        <dbReference type="ARBA" id="ARBA00022729"/>
    </source>
</evidence>
<keyword evidence="2 6" id="KW-0732">Signal</keyword>
<dbReference type="Pfam" id="PF05433">
    <property type="entry name" value="Rick_17kDa_Anti"/>
    <property type="match status" value="1"/>
</dbReference>
<sequence>MNLTLGRIAIVAIAAIFASGCAAPSRTGYTYTDREALRPMQVEMAVIEAIREVRLERSRPDGVGGAAGAVVGGVAGSNVGGGSGRIIGSLLGAVAGGVAGSHIEQSATTRQALEITVRTDRGRVFAVVQEAGGEQFAPGQRVRILTDSRGVTRVSH</sequence>
<dbReference type="Proteomes" id="UP000321548">
    <property type="component" value="Unassembled WGS sequence"/>
</dbReference>
<gene>
    <name evidence="8" type="ORF">FHP08_13245</name>
</gene>
<keyword evidence="9" id="KW-1185">Reference proteome</keyword>
<evidence type="ECO:0000256" key="3">
    <source>
        <dbReference type="ARBA" id="ARBA00023136"/>
    </source>
</evidence>
<feature type="chain" id="PRO_5022793954" evidence="6">
    <location>
        <begin position="23"/>
        <end position="156"/>
    </location>
</feature>
<dbReference type="PANTHER" id="PTHR35603:SF1">
    <property type="entry name" value="OUTER MEMBRANE LIPOPROTEIN SLYB"/>
    <property type="match status" value="1"/>
</dbReference>
<comment type="subcellular location">
    <subcellularLocation>
        <location evidence="1">Cell outer membrane</location>
        <topology evidence="1">Lipid-anchor</topology>
    </subcellularLocation>
</comment>
<dbReference type="InterPro" id="IPR051407">
    <property type="entry name" value="Bact_OM_lipoprot/Surf_antigen"/>
</dbReference>
<evidence type="ECO:0000313" key="8">
    <source>
        <dbReference type="EMBL" id="TXL64704.1"/>
    </source>
</evidence>
<comment type="caution">
    <text evidence="8">The sequence shown here is derived from an EMBL/GenBank/DDBJ whole genome shotgun (WGS) entry which is preliminary data.</text>
</comment>
<feature type="signal peptide" evidence="6">
    <location>
        <begin position="1"/>
        <end position="22"/>
    </location>
</feature>
<dbReference type="PROSITE" id="PS51257">
    <property type="entry name" value="PROKAR_LIPOPROTEIN"/>
    <property type="match status" value="1"/>
</dbReference>
<feature type="domain" description="Glycine zipper 2TM" evidence="7">
    <location>
        <begin position="64"/>
        <end position="103"/>
    </location>
</feature>
<dbReference type="RefSeq" id="WP_147704953.1">
    <property type="nucleotide sequence ID" value="NZ_VDUY01000005.1"/>
</dbReference>
<keyword evidence="4" id="KW-0564">Palmitate</keyword>
<protein>
    <submittedName>
        <fullName evidence="8">Glycine zipper 2TM domain-containing protein</fullName>
    </submittedName>
</protein>
<name>A0A5C8NU62_9BURK</name>
<reference evidence="8 9" key="1">
    <citation type="submission" date="2019-06" db="EMBL/GenBank/DDBJ databases">
        <title>Quisquiliibacterium sp. nov., isolated from a maize field.</title>
        <authorList>
            <person name="Lin S.-Y."/>
            <person name="Tsai C.-F."/>
            <person name="Young C.-C."/>
        </authorList>
    </citation>
    <scope>NUCLEOTIDE SEQUENCE [LARGE SCALE GENOMIC DNA]</scope>
    <source>
        <strain evidence="8 9">CC-CFT501</strain>
    </source>
</reference>